<evidence type="ECO:0000256" key="3">
    <source>
        <dbReference type="ARBA" id="ARBA00022827"/>
    </source>
</evidence>
<dbReference type="VEuPathDB" id="FungiDB:PV10_01964"/>
<dbReference type="OrthoDB" id="2915840at2759"/>
<dbReference type="InterPro" id="IPR036188">
    <property type="entry name" value="FAD/NAD-bd_sf"/>
</dbReference>
<dbReference type="Pfam" id="PF00743">
    <property type="entry name" value="FMO-like"/>
    <property type="match status" value="1"/>
</dbReference>
<dbReference type="GO" id="GO:0004499">
    <property type="term" value="F:N,N-dimethylaniline monooxygenase activity"/>
    <property type="evidence" value="ECO:0007669"/>
    <property type="project" value="InterPro"/>
</dbReference>
<dbReference type="InterPro" id="IPR020946">
    <property type="entry name" value="Flavin_mOase-like"/>
</dbReference>
<evidence type="ECO:0000313" key="7">
    <source>
        <dbReference type="Proteomes" id="UP000288859"/>
    </source>
</evidence>
<sequence>MVEPFDVVVVGAGWFGLAAAKAYVERHPNDKIAIYESAESCGGTWAQSRLYPGLKSNNMIGTYEYPGFPMSEDIYGVKPFTHIPAATLHRYLTDFAKNFGLFDIIQFDTTVTMVQPSKSGGWLLSLTNANGTSMVETAKLILATGLTSAPNMPQYPKSDSFGAPLFHAKDFCKQAPHLKDVKNAVVVGAGKSAFDVTYAMVESGATVDLVIRPDGKGPVWIAPALVTPLKKRIDQLLNVRFMTWFAPCPWGGEDGYPGIRRFLHGTAMGRFIVNLFWKVLGGDVIAANGYDSDPRLHNLKPWHSAFWTGSGLSILNFDTNIFDMVKDGRIRVHIDNIDHLEPHTVVLKSGKSLEADAMICSTGWKKESSLKFAGLGEEKLGLPYSEATKRELAKQADEKVLQMFPRLANPPDFGVDAKEAEPLRLYRFMVPSTMMEQRNLAFAGMVSCVTTSIVATVQAQWIVTFFDGKLDRVAKTQQEVTDEIMLHTQWGKWRFPCGYGAKLPDMAFEGLSYMNLLMNDMNLLVRRKASLIAELTYPYIPQDFVGLSEEWKSKHA</sequence>
<dbReference type="Proteomes" id="UP000288859">
    <property type="component" value="Unassembled WGS sequence"/>
</dbReference>
<dbReference type="InterPro" id="IPR000960">
    <property type="entry name" value="Flavin_mOase"/>
</dbReference>
<evidence type="ECO:0000256" key="2">
    <source>
        <dbReference type="ARBA" id="ARBA00022630"/>
    </source>
</evidence>
<accession>A0A438MX31</accession>
<evidence type="ECO:0000256" key="1">
    <source>
        <dbReference type="ARBA" id="ARBA00009183"/>
    </source>
</evidence>
<dbReference type="PANTHER" id="PTHR23023">
    <property type="entry name" value="DIMETHYLANILINE MONOOXYGENASE"/>
    <property type="match status" value="1"/>
</dbReference>
<dbReference type="GO" id="GO:0050661">
    <property type="term" value="F:NADP binding"/>
    <property type="evidence" value="ECO:0007669"/>
    <property type="project" value="InterPro"/>
</dbReference>
<dbReference type="GO" id="GO:0050660">
    <property type="term" value="F:flavin adenine dinucleotide binding"/>
    <property type="evidence" value="ECO:0007669"/>
    <property type="project" value="InterPro"/>
</dbReference>
<evidence type="ECO:0000313" key="6">
    <source>
        <dbReference type="EMBL" id="RVX67463.1"/>
    </source>
</evidence>
<keyword evidence="5" id="KW-0560">Oxidoreductase</keyword>
<reference evidence="6 7" key="1">
    <citation type="submission" date="2017-03" db="EMBL/GenBank/DDBJ databases">
        <title>Genomes of endolithic fungi from Antarctica.</title>
        <authorList>
            <person name="Coleine C."/>
            <person name="Masonjones S."/>
            <person name="Stajich J.E."/>
        </authorList>
    </citation>
    <scope>NUCLEOTIDE SEQUENCE [LARGE SCALE GENOMIC DNA]</scope>
    <source>
        <strain evidence="6 7">CCFEE 6314</strain>
    </source>
</reference>
<name>A0A438MX31_EXOME</name>
<proteinExistence type="inferred from homology"/>
<organism evidence="6 7">
    <name type="scientific">Exophiala mesophila</name>
    <name type="common">Black yeast-like fungus</name>
    <dbReference type="NCBI Taxonomy" id="212818"/>
    <lineage>
        <taxon>Eukaryota</taxon>
        <taxon>Fungi</taxon>
        <taxon>Dikarya</taxon>
        <taxon>Ascomycota</taxon>
        <taxon>Pezizomycotina</taxon>
        <taxon>Eurotiomycetes</taxon>
        <taxon>Chaetothyriomycetidae</taxon>
        <taxon>Chaetothyriales</taxon>
        <taxon>Herpotrichiellaceae</taxon>
        <taxon>Exophiala</taxon>
    </lineage>
</organism>
<keyword evidence="4" id="KW-0521">NADP</keyword>
<gene>
    <name evidence="6" type="ORF">B0A52_08816</name>
</gene>
<keyword evidence="3" id="KW-0274">FAD</keyword>
<evidence type="ECO:0000256" key="5">
    <source>
        <dbReference type="ARBA" id="ARBA00023002"/>
    </source>
</evidence>
<evidence type="ECO:0000256" key="4">
    <source>
        <dbReference type="ARBA" id="ARBA00022857"/>
    </source>
</evidence>
<comment type="similarity">
    <text evidence="1">Belongs to the FMO family.</text>
</comment>
<comment type="caution">
    <text evidence="6">The sequence shown here is derived from an EMBL/GenBank/DDBJ whole genome shotgun (WGS) entry which is preliminary data.</text>
</comment>
<protein>
    <recommendedName>
        <fullName evidence="8">FAD/NAD(P)-binding domain-containing protein</fullName>
    </recommendedName>
</protein>
<evidence type="ECO:0008006" key="8">
    <source>
        <dbReference type="Google" id="ProtNLM"/>
    </source>
</evidence>
<dbReference type="SUPFAM" id="SSF51905">
    <property type="entry name" value="FAD/NAD(P)-binding domain"/>
    <property type="match status" value="1"/>
</dbReference>
<dbReference type="EMBL" id="NAJM01000048">
    <property type="protein sequence ID" value="RVX67463.1"/>
    <property type="molecule type" value="Genomic_DNA"/>
</dbReference>
<dbReference type="Gene3D" id="3.50.50.60">
    <property type="entry name" value="FAD/NAD(P)-binding domain"/>
    <property type="match status" value="1"/>
</dbReference>
<keyword evidence="2" id="KW-0285">Flavoprotein</keyword>
<dbReference type="AlphaFoldDB" id="A0A438MX31"/>
<dbReference type="InterPro" id="IPR050346">
    <property type="entry name" value="FMO-like"/>
</dbReference>
<dbReference type="PIRSF" id="PIRSF000332">
    <property type="entry name" value="FMO"/>
    <property type="match status" value="1"/>
</dbReference>